<evidence type="ECO:0000256" key="6">
    <source>
        <dbReference type="ARBA" id="ARBA00023136"/>
    </source>
</evidence>
<dbReference type="Gene3D" id="3.30.70.1230">
    <property type="entry name" value="Nucleotide cyclase"/>
    <property type="match status" value="1"/>
</dbReference>
<feature type="domain" description="Guanylate cyclase" evidence="9">
    <location>
        <begin position="38"/>
        <end position="80"/>
    </location>
</feature>
<keyword evidence="3" id="KW-0812">Transmembrane</keyword>
<dbReference type="InterPro" id="IPR001054">
    <property type="entry name" value="A/G_cyclase"/>
</dbReference>
<dbReference type="GO" id="GO:0000166">
    <property type="term" value="F:nucleotide binding"/>
    <property type="evidence" value="ECO:0007669"/>
    <property type="project" value="UniProtKB-KW"/>
</dbReference>
<dbReference type="GO" id="GO:0007168">
    <property type="term" value="P:receptor guanylyl cyclase signaling pathway"/>
    <property type="evidence" value="ECO:0007669"/>
    <property type="project" value="TreeGrafter"/>
</dbReference>
<dbReference type="PANTHER" id="PTHR11920">
    <property type="entry name" value="GUANYLYL CYCLASE"/>
    <property type="match status" value="1"/>
</dbReference>
<dbReference type="AlphaFoldDB" id="A0AAD5MXD2"/>
<dbReference type="Proteomes" id="UP001196413">
    <property type="component" value="Unassembled WGS sequence"/>
</dbReference>
<evidence type="ECO:0000313" key="10">
    <source>
        <dbReference type="EMBL" id="KAJ1364598.1"/>
    </source>
</evidence>
<dbReference type="InterPro" id="IPR029787">
    <property type="entry name" value="Nucleotide_cyclase"/>
</dbReference>
<keyword evidence="5" id="KW-1133">Transmembrane helix</keyword>
<dbReference type="InterPro" id="IPR050401">
    <property type="entry name" value="Cyclic_nucleotide_synthase"/>
</dbReference>
<organism evidence="10 11">
    <name type="scientific">Parelaphostrongylus tenuis</name>
    <name type="common">Meningeal worm</name>
    <dbReference type="NCBI Taxonomy" id="148309"/>
    <lineage>
        <taxon>Eukaryota</taxon>
        <taxon>Metazoa</taxon>
        <taxon>Ecdysozoa</taxon>
        <taxon>Nematoda</taxon>
        <taxon>Chromadorea</taxon>
        <taxon>Rhabditida</taxon>
        <taxon>Rhabditina</taxon>
        <taxon>Rhabditomorpha</taxon>
        <taxon>Strongyloidea</taxon>
        <taxon>Metastrongylidae</taxon>
        <taxon>Parelaphostrongylus</taxon>
    </lineage>
</organism>
<evidence type="ECO:0000256" key="5">
    <source>
        <dbReference type="ARBA" id="ARBA00022989"/>
    </source>
</evidence>
<dbReference type="EMBL" id="JAHQIW010005007">
    <property type="protein sequence ID" value="KAJ1364598.1"/>
    <property type="molecule type" value="Genomic_DNA"/>
</dbReference>
<evidence type="ECO:0000313" key="11">
    <source>
        <dbReference type="Proteomes" id="UP001196413"/>
    </source>
</evidence>
<name>A0AAD5MXD2_PARTN</name>
<sequence length="120" mass="13421">MEFRIGGGRCCGFDYATLLLIWRYGQHRQSEWRVTENVTGMIQLSADANRLLQDVGGYQTELRGDVIIKGKGVMQTYWLKCRSEDTPAAPSSIIEDQSCSGITTAIEIEQDRGSEEATKI</sequence>
<reference evidence="10" key="1">
    <citation type="submission" date="2021-06" db="EMBL/GenBank/DDBJ databases">
        <title>Parelaphostrongylus tenuis whole genome reference sequence.</title>
        <authorList>
            <person name="Garwood T.J."/>
            <person name="Larsen P.A."/>
            <person name="Fountain-Jones N.M."/>
            <person name="Garbe J.R."/>
            <person name="Macchietto M.G."/>
            <person name="Kania S.A."/>
            <person name="Gerhold R.W."/>
            <person name="Richards J.E."/>
            <person name="Wolf T.M."/>
        </authorList>
    </citation>
    <scope>NUCLEOTIDE SEQUENCE</scope>
    <source>
        <strain evidence="10">MNPRO001-30</strain>
        <tissue evidence="10">Meninges</tissue>
    </source>
</reference>
<evidence type="ECO:0000256" key="4">
    <source>
        <dbReference type="ARBA" id="ARBA00022741"/>
    </source>
</evidence>
<keyword evidence="6" id="KW-0472">Membrane</keyword>
<comment type="subcellular location">
    <subcellularLocation>
        <location evidence="2">Membrane</location>
    </subcellularLocation>
</comment>
<evidence type="ECO:0000256" key="1">
    <source>
        <dbReference type="ARBA" id="ARBA00001436"/>
    </source>
</evidence>
<evidence type="ECO:0000256" key="7">
    <source>
        <dbReference type="ARBA" id="ARBA00023180"/>
    </source>
</evidence>
<evidence type="ECO:0000256" key="2">
    <source>
        <dbReference type="ARBA" id="ARBA00004370"/>
    </source>
</evidence>
<keyword evidence="8" id="KW-0456">Lyase</keyword>
<comment type="caution">
    <text evidence="10">The sequence shown here is derived from an EMBL/GenBank/DDBJ whole genome shotgun (WGS) entry which is preliminary data.</text>
</comment>
<dbReference type="GO" id="GO:0035556">
    <property type="term" value="P:intracellular signal transduction"/>
    <property type="evidence" value="ECO:0007669"/>
    <property type="project" value="InterPro"/>
</dbReference>
<protein>
    <submittedName>
        <fullName evidence="10">Nitrogen permease regulator 2</fullName>
    </submittedName>
</protein>
<dbReference type="GO" id="GO:0001653">
    <property type="term" value="F:peptide receptor activity"/>
    <property type="evidence" value="ECO:0007669"/>
    <property type="project" value="TreeGrafter"/>
</dbReference>
<evidence type="ECO:0000259" key="9">
    <source>
        <dbReference type="Pfam" id="PF00211"/>
    </source>
</evidence>
<dbReference type="SUPFAM" id="SSF55073">
    <property type="entry name" value="Nucleotide cyclase"/>
    <property type="match status" value="1"/>
</dbReference>
<accession>A0AAD5MXD2</accession>
<dbReference type="GO" id="GO:0004016">
    <property type="term" value="F:adenylate cyclase activity"/>
    <property type="evidence" value="ECO:0007669"/>
    <property type="project" value="TreeGrafter"/>
</dbReference>
<evidence type="ECO:0000256" key="3">
    <source>
        <dbReference type="ARBA" id="ARBA00022692"/>
    </source>
</evidence>
<keyword evidence="4" id="KW-0547">Nucleotide-binding</keyword>
<dbReference type="GO" id="GO:0005886">
    <property type="term" value="C:plasma membrane"/>
    <property type="evidence" value="ECO:0007669"/>
    <property type="project" value="TreeGrafter"/>
</dbReference>
<keyword evidence="11" id="KW-1185">Reference proteome</keyword>
<comment type="catalytic activity">
    <reaction evidence="1">
        <text>GTP = 3',5'-cyclic GMP + diphosphate</text>
        <dbReference type="Rhea" id="RHEA:13665"/>
        <dbReference type="ChEBI" id="CHEBI:33019"/>
        <dbReference type="ChEBI" id="CHEBI:37565"/>
        <dbReference type="ChEBI" id="CHEBI:57746"/>
        <dbReference type="EC" id="4.6.1.2"/>
    </reaction>
</comment>
<dbReference type="PANTHER" id="PTHR11920:SF495">
    <property type="entry name" value="RECEPTOR-TYPE GUANYLATE CYCLASE GCY-7"/>
    <property type="match status" value="1"/>
</dbReference>
<gene>
    <name evidence="10" type="primary">NPR2_7</name>
    <name evidence="10" type="ORF">KIN20_024721</name>
</gene>
<keyword evidence="7" id="KW-0325">Glycoprotein</keyword>
<dbReference type="Pfam" id="PF00211">
    <property type="entry name" value="Guanylate_cyc"/>
    <property type="match status" value="1"/>
</dbReference>
<dbReference type="GO" id="GO:0004383">
    <property type="term" value="F:guanylate cyclase activity"/>
    <property type="evidence" value="ECO:0007669"/>
    <property type="project" value="UniProtKB-EC"/>
</dbReference>
<evidence type="ECO:0000256" key="8">
    <source>
        <dbReference type="ARBA" id="ARBA00023239"/>
    </source>
</evidence>
<proteinExistence type="predicted"/>